<organism evidence="1 2">
    <name type="scientific">Nostoc flagelliforme CCNUN1</name>
    <dbReference type="NCBI Taxonomy" id="2038116"/>
    <lineage>
        <taxon>Bacteria</taxon>
        <taxon>Bacillati</taxon>
        <taxon>Cyanobacteriota</taxon>
        <taxon>Cyanophyceae</taxon>
        <taxon>Nostocales</taxon>
        <taxon>Nostocaceae</taxon>
        <taxon>Nostoc</taxon>
    </lineage>
</organism>
<gene>
    <name evidence="1" type="ORF">COO91_01112</name>
</gene>
<accession>A0A2K8SII4</accession>
<reference evidence="1 2" key="1">
    <citation type="submission" date="2017-11" db="EMBL/GenBank/DDBJ databases">
        <title>Complete genome of a free-living desiccation-tolerant cyanobacterium and its photosynthetic adaptation to extreme terrestrial habitat.</title>
        <authorList>
            <person name="Shang J."/>
        </authorList>
    </citation>
    <scope>NUCLEOTIDE SEQUENCE [LARGE SCALE GENOMIC DNA]</scope>
    <source>
        <strain evidence="1 2">CCNUN1</strain>
    </source>
</reference>
<keyword evidence="2" id="KW-1185">Reference proteome</keyword>
<evidence type="ECO:0000313" key="2">
    <source>
        <dbReference type="Proteomes" id="UP000232003"/>
    </source>
</evidence>
<proteinExistence type="predicted"/>
<sequence>MPFFGLIWNLRHDPKLTDTIAGKGERQYSLANLYQKRQKLPTGILPLRVLE</sequence>
<name>A0A2K8SII4_9NOSO</name>
<dbReference type="KEGG" id="nfl:COO91_01112"/>
<dbReference type="Proteomes" id="UP000232003">
    <property type="component" value="Chromosome"/>
</dbReference>
<dbReference type="AlphaFoldDB" id="A0A2K8SII4"/>
<dbReference type="EMBL" id="CP024785">
    <property type="protein sequence ID" value="AUB35238.1"/>
    <property type="molecule type" value="Genomic_DNA"/>
</dbReference>
<evidence type="ECO:0000313" key="1">
    <source>
        <dbReference type="EMBL" id="AUB35238.1"/>
    </source>
</evidence>
<protein>
    <submittedName>
        <fullName evidence="1">Uncharacterized protein</fullName>
    </submittedName>
</protein>